<protein>
    <submittedName>
        <fullName evidence="3">Sensor histidine kinase</fullName>
    </submittedName>
</protein>
<dbReference type="PANTHER" id="PTHR34220:SF7">
    <property type="entry name" value="SENSOR HISTIDINE KINASE YPDA"/>
    <property type="match status" value="1"/>
</dbReference>
<accession>A0ABQ1UAG8</accession>
<feature type="domain" description="Signal transduction histidine kinase internal region" evidence="2">
    <location>
        <begin position="163"/>
        <end position="240"/>
    </location>
</feature>
<dbReference type="InterPro" id="IPR036890">
    <property type="entry name" value="HATPase_C_sf"/>
</dbReference>
<feature type="transmembrane region" description="Helical" evidence="1">
    <location>
        <begin position="123"/>
        <end position="142"/>
    </location>
</feature>
<comment type="caution">
    <text evidence="3">The sequence shown here is derived from an EMBL/GenBank/DDBJ whole genome shotgun (WGS) entry which is preliminary data.</text>
</comment>
<feature type="transmembrane region" description="Helical" evidence="1">
    <location>
        <begin position="41"/>
        <end position="61"/>
    </location>
</feature>
<organism evidence="3 4">
    <name type="scientific">Hymenobacter cavernae</name>
    <dbReference type="NCBI Taxonomy" id="2044852"/>
    <lineage>
        <taxon>Bacteria</taxon>
        <taxon>Pseudomonadati</taxon>
        <taxon>Bacteroidota</taxon>
        <taxon>Cytophagia</taxon>
        <taxon>Cytophagales</taxon>
        <taxon>Hymenobacteraceae</taxon>
        <taxon>Hymenobacter</taxon>
    </lineage>
</organism>
<keyword evidence="4" id="KW-1185">Reference proteome</keyword>
<dbReference type="SUPFAM" id="SSF55874">
    <property type="entry name" value="ATPase domain of HSP90 chaperone/DNA topoisomerase II/histidine kinase"/>
    <property type="match status" value="1"/>
</dbReference>
<dbReference type="Gene3D" id="3.30.565.10">
    <property type="entry name" value="Histidine kinase-like ATPase, C-terminal domain"/>
    <property type="match status" value="1"/>
</dbReference>
<reference evidence="4" key="1">
    <citation type="journal article" date="2019" name="Int. J. Syst. Evol. Microbiol.">
        <title>The Global Catalogue of Microorganisms (GCM) 10K type strain sequencing project: providing services to taxonomists for standard genome sequencing and annotation.</title>
        <authorList>
            <consortium name="The Broad Institute Genomics Platform"/>
            <consortium name="The Broad Institute Genome Sequencing Center for Infectious Disease"/>
            <person name="Wu L."/>
            <person name="Ma J."/>
        </authorList>
    </citation>
    <scope>NUCLEOTIDE SEQUENCE [LARGE SCALE GENOMIC DNA]</scope>
    <source>
        <strain evidence="4">CGMCC 1.15197</strain>
    </source>
</reference>
<keyword evidence="1" id="KW-1133">Transmembrane helix</keyword>
<dbReference type="Pfam" id="PF06580">
    <property type="entry name" value="His_kinase"/>
    <property type="match status" value="1"/>
</dbReference>
<dbReference type="Proteomes" id="UP000632273">
    <property type="component" value="Unassembled WGS sequence"/>
</dbReference>
<evidence type="ECO:0000256" key="1">
    <source>
        <dbReference type="SAM" id="Phobius"/>
    </source>
</evidence>
<keyword evidence="1" id="KW-0472">Membrane</keyword>
<sequence length="353" mass="40610">MASSSLQRYVSPLIHVLVWVVMGSVLVLLQPRWLPLPPQFWIKQASLFFLWIGLFYLNSLVWVPRLLFRDHTLWFVVTALVATAALCFFNYWLERWLHLPELMEHIFQGRGGPRRPNRRFLDIGALLITLLVLGISTSTTVVQKWQTDALLRQELEQQRTKTELSFLKAQINPHFFFNTLNNIYALTVVNVELARQALHTLSRMMRYVLYETQASTTLLSQEIAFLQDYMALMQLRLTDKVTVTFSKPEPLHDVPVAPMLLLPFVENAFKHGVSATQLSQIHVSVQQCGTELALEVRNTLFPKHALTLDTGSGIGLTNTRRRLDLLYPDRYDLTTTESTTDNEFQVVLTLQVS</sequence>
<name>A0ABQ1UAG8_9BACT</name>
<evidence type="ECO:0000259" key="2">
    <source>
        <dbReference type="Pfam" id="PF06580"/>
    </source>
</evidence>
<keyword evidence="1" id="KW-0812">Transmembrane</keyword>
<keyword evidence="3" id="KW-0808">Transferase</keyword>
<feature type="transmembrane region" description="Helical" evidence="1">
    <location>
        <begin position="12"/>
        <end position="29"/>
    </location>
</feature>
<dbReference type="PANTHER" id="PTHR34220">
    <property type="entry name" value="SENSOR HISTIDINE KINASE YPDA"/>
    <property type="match status" value="1"/>
</dbReference>
<keyword evidence="3" id="KW-0418">Kinase</keyword>
<evidence type="ECO:0000313" key="4">
    <source>
        <dbReference type="Proteomes" id="UP000632273"/>
    </source>
</evidence>
<feature type="transmembrane region" description="Helical" evidence="1">
    <location>
        <begin position="73"/>
        <end position="93"/>
    </location>
</feature>
<proteinExistence type="predicted"/>
<gene>
    <name evidence="3" type="ORF">GCM10011383_24390</name>
</gene>
<dbReference type="EMBL" id="BMHT01000004">
    <property type="protein sequence ID" value="GGF12272.1"/>
    <property type="molecule type" value="Genomic_DNA"/>
</dbReference>
<dbReference type="InterPro" id="IPR050640">
    <property type="entry name" value="Bact_2-comp_sensor_kinase"/>
</dbReference>
<dbReference type="RefSeq" id="WP_188814285.1">
    <property type="nucleotide sequence ID" value="NZ_BMHT01000004.1"/>
</dbReference>
<dbReference type="InterPro" id="IPR010559">
    <property type="entry name" value="Sig_transdc_His_kin_internal"/>
</dbReference>
<evidence type="ECO:0000313" key="3">
    <source>
        <dbReference type="EMBL" id="GGF12272.1"/>
    </source>
</evidence>
<dbReference type="GO" id="GO:0016301">
    <property type="term" value="F:kinase activity"/>
    <property type="evidence" value="ECO:0007669"/>
    <property type="project" value="UniProtKB-KW"/>
</dbReference>